<dbReference type="RefSeq" id="WP_259427852.1">
    <property type="nucleotide sequence ID" value="NZ_JANWTC010000006.1"/>
</dbReference>
<name>A0ABT2G0G1_9CORY</name>
<gene>
    <name evidence="1" type="ORF">NYP18_08930</name>
</gene>
<evidence type="ECO:0000313" key="1">
    <source>
        <dbReference type="EMBL" id="MCS5479782.1"/>
    </source>
</evidence>
<accession>A0ABT2G0G1</accession>
<evidence type="ECO:0000313" key="2">
    <source>
        <dbReference type="Proteomes" id="UP001205965"/>
    </source>
</evidence>
<dbReference type="EMBL" id="JANWTC010000006">
    <property type="protein sequence ID" value="MCS5479782.1"/>
    <property type="molecule type" value="Genomic_DNA"/>
</dbReference>
<keyword evidence="2" id="KW-1185">Reference proteome</keyword>
<reference evidence="1 2" key="1">
    <citation type="submission" date="2022-08" db="EMBL/GenBank/DDBJ databases">
        <title>YIM 101645 draft genome.</title>
        <authorList>
            <person name="Chen X."/>
        </authorList>
    </citation>
    <scope>NUCLEOTIDE SEQUENCE [LARGE SCALE GENOMIC DNA]</scope>
    <source>
        <strain evidence="1 2">YIM 101645</strain>
    </source>
</reference>
<sequence>MARNKELMTNDFLEHVDDQLDRHRAKIQRYSPGAPWLNDVVDDIDSSHISDDELRRLYVSEIVRRREGEATRGVTNMARKMAKTGQMPIDWFEYADRPIAYTVEVPDEEGKMRKQEIRVTLRAATGEDFLAWARWREKKANETRDVEMQTVNVFRGWAHEMELGGFRYFPDYATAITQADEDHPAVVHVH</sequence>
<proteinExistence type="predicted"/>
<organism evidence="1 2">
    <name type="scientific">Corynebacterium lemuris</name>
    <dbReference type="NCBI Taxonomy" id="1859292"/>
    <lineage>
        <taxon>Bacteria</taxon>
        <taxon>Bacillati</taxon>
        <taxon>Actinomycetota</taxon>
        <taxon>Actinomycetes</taxon>
        <taxon>Mycobacteriales</taxon>
        <taxon>Corynebacteriaceae</taxon>
        <taxon>Corynebacterium</taxon>
    </lineage>
</organism>
<protein>
    <submittedName>
        <fullName evidence="1">Uncharacterized protein</fullName>
    </submittedName>
</protein>
<dbReference type="Proteomes" id="UP001205965">
    <property type="component" value="Unassembled WGS sequence"/>
</dbReference>
<comment type="caution">
    <text evidence="1">The sequence shown here is derived from an EMBL/GenBank/DDBJ whole genome shotgun (WGS) entry which is preliminary data.</text>
</comment>